<evidence type="ECO:0000256" key="1">
    <source>
        <dbReference type="SAM" id="MobiDB-lite"/>
    </source>
</evidence>
<feature type="compositionally biased region" description="Basic and acidic residues" evidence="1">
    <location>
        <begin position="367"/>
        <end position="376"/>
    </location>
</feature>
<accession>W6Z8U7</accession>
<feature type="region of interest" description="Disordered" evidence="1">
    <location>
        <begin position="302"/>
        <end position="349"/>
    </location>
</feature>
<feature type="compositionally biased region" description="Basic and acidic residues" evidence="1">
    <location>
        <begin position="245"/>
        <end position="255"/>
    </location>
</feature>
<dbReference type="HOGENOM" id="CLU_478170_0_0_1"/>
<name>W6Z8U7_COCMI</name>
<feature type="region of interest" description="Disordered" evidence="1">
    <location>
        <begin position="499"/>
        <end position="550"/>
    </location>
</feature>
<proteinExistence type="predicted"/>
<protein>
    <submittedName>
        <fullName evidence="2">Uncharacterized protein</fullName>
    </submittedName>
</protein>
<keyword evidence="3" id="KW-1185">Reference proteome</keyword>
<feature type="compositionally biased region" description="Polar residues" evidence="1">
    <location>
        <begin position="434"/>
        <end position="448"/>
    </location>
</feature>
<dbReference type="eggNOG" id="ENOG502R1B8">
    <property type="taxonomic scope" value="Eukaryota"/>
</dbReference>
<organism evidence="2 3">
    <name type="scientific">Bipolaris oryzae ATCC 44560</name>
    <dbReference type="NCBI Taxonomy" id="930090"/>
    <lineage>
        <taxon>Eukaryota</taxon>
        <taxon>Fungi</taxon>
        <taxon>Dikarya</taxon>
        <taxon>Ascomycota</taxon>
        <taxon>Pezizomycotina</taxon>
        <taxon>Dothideomycetes</taxon>
        <taxon>Pleosporomycetidae</taxon>
        <taxon>Pleosporales</taxon>
        <taxon>Pleosporineae</taxon>
        <taxon>Pleosporaceae</taxon>
        <taxon>Bipolaris</taxon>
    </lineage>
</organism>
<feature type="region of interest" description="Disordered" evidence="1">
    <location>
        <begin position="238"/>
        <end position="290"/>
    </location>
</feature>
<evidence type="ECO:0000313" key="3">
    <source>
        <dbReference type="Proteomes" id="UP000054032"/>
    </source>
</evidence>
<dbReference type="AlphaFoldDB" id="W6Z8U7"/>
<feature type="compositionally biased region" description="Basic and acidic residues" evidence="1">
    <location>
        <begin position="516"/>
        <end position="539"/>
    </location>
</feature>
<feature type="region of interest" description="Disordered" evidence="1">
    <location>
        <begin position="364"/>
        <end position="448"/>
    </location>
</feature>
<dbReference type="KEGG" id="bor:COCMIDRAFT_36144"/>
<evidence type="ECO:0000313" key="2">
    <source>
        <dbReference type="EMBL" id="EUC46183.1"/>
    </source>
</evidence>
<sequence length="577" mass="63534">MPSKRPRKPLFYIHLVTHRKKPTSKPKSKHSCPPAYNTYICEPSTSHSHSHYHQAKTPYPNTMSSITPPSFIDDAISLTNRLPRGLSTHQVAQWLSQHGPDTSAYTGSFIDDDADSVLRDSGVPSSHARDRRKEKKKHGKEQVWNEHVRKAVSGDVQRHVDKIRGLRGCVQIQKVGGGGVGESEKKKEKVAVPLPREWGTFIIREKDGRVVVVDEEGEFDSGAQQQQPRGAWIRAESTVQASDAESVRGDAEQLRLEQQMGSSRSEGSARTARRRHKEFGWNSSQGSPKKVLASIPELECESGCLSSGSETTKSPSDFMMSGANAWPSHTRPSAVPTVDSASESWDYRSSKSVAEMVKKGYRHVKPVSRDRKRAGDAWKVGGPDHWYQSNGSTSSSKSKKSTKSCSTYKAPAVEDASSTSSGGNGRNLPHPYTWATSTSNSSGNWSRRSTAINNPAWASIQAHSSQQNFLNNTPTTRLSSEVTWDGFERDKTLSDVSIAGSSSTHGCASNKSMQSNHHDTGRRSTSREQRRAENQHGWEAHGSSGRGTVRYANGFDEDNATYLNANWGGTPVRVTKY</sequence>
<dbReference type="EMBL" id="KI963970">
    <property type="protein sequence ID" value="EUC46183.1"/>
    <property type="molecule type" value="Genomic_DNA"/>
</dbReference>
<dbReference type="Proteomes" id="UP000054032">
    <property type="component" value="Unassembled WGS sequence"/>
</dbReference>
<feature type="compositionally biased region" description="Polar residues" evidence="1">
    <location>
        <begin position="259"/>
        <end position="268"/>
    </location>
</feature>
<dbReference type="OrthoDB" id="3801238at2759"/>
<dbReference type="GeneID" id="19122956"/>
<gene>
    <name evidence="2" type="ORF">COCMIDRAFT_36144</name>
</gene>
<feature type="compositionally biased region" description="Polar residues" evidence="1">
    <location>
        <begin position="499"/>
        <end position="515"/>
    </location>
</feature>
<reference evidence="2 3" key="1">
    <citation type="journal article" date="2013" name="PLoS Genet.">
        <title>Comparative genome structure, secondary metabolite, and effector coding capacity across Cochliobolus pathogens.</title>
        <authorList>
            <person name="Condon B.J."/>
            <person name="Leng Y."/>
            <person name="Wu D."/>
            <person name="Bushley K.E."/>
            <person name="Ohm R.A."/>
            <person name="Otillar R."/>
            <person name="Martin J."/>
            <person name="Schackwitz W."/>
            <person name="Grimwood J."/>
            <person name="MohdZainudin N."/>
            <person name="Xue C."/>
            <person name="Wang R."/>
            <person name="Manning V.A."/>
            <person name="Dhillon B."/>
            <person name="Tu Z.J."/>
            <person name="Steffenson B.J."/>
            <person name="Salamov A."/>
            <person name="Sun H."/>
            <person name="Lowry S."/>
            <person name="LaButti K."/>
            <person name="Han J."/>
            <person name="Copeland A."/>
            <person name="Lindquist E."/>
            <person name="Barry K."/>
            <person name="Schmutz J."/>
            <person name="Baker S.E."/>
            <person name="Ciuffetti L.M."/>
            <person name="Grigoriev I.V."/>
            <person name="Zhong S."/>
            <person name="Turgeon B.G."/>
        </authorList>
    </citation>
    <scope>NUCLEOTIDE SEQUENCE [LARGE SCALE GENOMIC DNA]</scope>
    <source>
        <strain evidence="2 3">ATCC 44560</strain>
    </source>
</reference>
<feature type="region of interest" description="Disordered" evidence="1">
    <location>
        <begin position="116"/>
        <end position="142"/>
    </location>
</feature>
<dbReference type="RefSeq" id="XP_007687292.1">
    <property type="nucleotide sequence ID" value="XM_007689102.1"/>
</dbReference>
<feature type="compositionally biased region" description="Basic residues" evidence="1">
    <location>
        <begin position="129"/>
        <end position="139"/>
    </location>
</feature>